<dbReference type="Proteomes" id="UP000325081">
    <property type="component" value="Unassembled WGS sequence"/>
</dbReference>
<dbReference type="AlphaFoldDB" id="A0A5A7PSH0"/>
<name>A0A5A7PSH0_STRAF</name>
<evidence type="ECO:0000256" key="1">
    <source>
        <dbReference type="SAM" id="MobiDB-lite"/>
    </source>
</evidence>
<protein>
    <submittedName>
        <fullName evidence="2">Ypt/Rab-GAP domain of gyp1p superfamily protein</fullName>
    </submittedName>
</protein>
<reference evidence="3" key="1">
    <citation type="journal article" date="2019" name="Curr. Biol.">
        <title>Genome Sequence of Striga asiatica Provides Insight into the Evolution of Plant Parasitism.</title>
        <authorList>
            <person name="Yoshida S."/>
            <person name="Kim S."/>
            <person name="Wafula E.K."/>
            <person name="Tanskanen J."/>
            <person name="Kim Y.M."/>
            <person name="Honaas L."/>
            <person name="Yang Z."/>
            <person name="Spallek T."/>
            <person name="Conn C.E."/>
            <person name="Ichihashi Y."/>
            <person name="Cheong K."/>
            <person name="Cui S."/>
            <person name="Der J.P."/>
            <person name="Gundlach H."/>
            <person name="Jiao Y."/>
            <person name="Hori C."/>
            <person name="Ishida J.K."/>
            <person name="Kasahara H."/>
            <person name="Kiba T."/>
            <person name="Kim M.S."/>
            <person name="Koo N."/>
            <person name="Laohavisit A."/>
            <person name="Lee Y.H."/>
            <person name="Lumba S."/>
            <person name="McCourt P."/>
            <person name="Mortimer J.C."/>
            <person name="Mutuku J.M."/>
            <person name="Nomura T."/>
            <person name="Sasaki-Sekimoto Y."/>
            <person name="Seto Y."/>
            <person name="Wang Y."/>
            <person name="Wakatake T."/>
            <person name="Sakakibara H."/>
            <person name="Demura T."/>
            <person name="Yamaguchi S."/>
            <person name="Yoneyama K."/>
            <person name="Manabe R.I."/>
            <person name="Nelson D.C."/>
            <person name="Schulman A.H."/>
            <person name="Timko M.P."/>
            <person name="dePamphilis C.W."/>
            <person name="Choi D."/>
            <person name="Shirasu K."/>
        </authorList>
    </citation>
    <scope>NUCLEOTIDE SEQUENCE [LARGE SCALE GENOMIC DNA]</scope>
    <source>
        <strain evidence="3">cv. UVA1</strain>
    </source>
</reference>
<comment type="caution">
    <text evidence="2">The sequence shown here is derived from an EMBL/GenBank/DDBJ whole genome shotgun (WGS) entry which is preliminary data.</text>
</comment>
<accession>A0A5A7PSH0</accession>
<evidence type="ECO:0000313" key="3">
    <source>
        <dbReference type="Proteomes" id="UP000325081"/>
    </source>
</evidence>
<feature type="compositionally biased region" description="Basic and acidic residues" evidence="1">
    <location>
        <begin position="1"/>
        <end position="13"/>
    </location>
</feature>
<feature type="compositionally biased region" description="Polar residues" evidence="1">
    <location>
        <begin position="94"/>
        <end position="105"/>
    </location>
</feature>
<proteinExistence type="predicted"/>
<dbReference type="EMBL" id="BKCP01004984">
    <property type="protein sequence ID" value="GER35616.1"/>
    <property type="molecule type" value="Genomic_DNA"/>
</dbReference>
<gene>
    <name evidence="2" type="ORF">STAS_11911</name>
</gene>
<feature type="compositionally biased region" description="Polar residues" evidence="1">
    <location>
        <begin position="40"/>
        <end position="51"/>
    </location>
</feature>
<keyword evidence="3" id="KW-1185">Reference proteome</keyword>
<feature type="region of interest" description="Disordered" evidence="1">
    <location>
        <begin position="1"/>
        <end position="105"/>
    </location>
</feature>
<organism evidence="2 3">
    <name type="scientific">Striga asiatica</name>
    <name type="common">Asiatic witchweed</name>
    <name type="synonym">Buchnera asiatica</name>
    <dbReference type="NCBI Taxonomy" id="4170"/>
    <lineage>
        <taxon>Eukaryota</taxon>
        <taxon>Viridiplantae</taxon>
        <taxon>Streptophyta</taxon>
        <taxon>Embryophyta</taxon>
        <taxon>Tracheophyta</taxon>
        <taxon>Spermatophyta</taxon>
        <taxon>Magnoliopsida</taxon>
        <taxon>eudicotyledons</taxon>
        <taxon>Gunneridae</taxon>
        <taxon>Pentapetalae</taxon>
        <taxon>asterids</taxon>
        <taxon>lamiids</taxon>
        <taxon>Lamiales</taxon>
        <taxon>Orobanchaceae</taxon>
        <taxon>Buchnereae</taxon>
        <taxon>Striga</taxon>
    </lineage>
</organism>
<evidence type="ECO:0000313" key="2">
    <source>
        <dbReference type="EMBL" id="GER35616.1"/>
    </source>
</evidence>
<sequence length="172" mass="19132">MAKRGPRDDDGDRLTSGNGMKYDSTPVTEDDSLHNEIVPFSSQHSKSTLEVQRSPKKATRGSLLPSRAYPSPRSQSTKSSCHEIPNLNREPVSQPRTSSLASWPSNPKIACLTKGNTAVWMAENVSRRRKLNFPIDEPLNFVQVLRGELHISRFCSNSMESGTMMTDLCLVI</sequence>